<evidence type="ECO:0000256" key="1">
    <source>
        <dbReference type="SAM" id="SignalP"/>
    </source>
</evidence>
<dbReference type="AlphaFoldDB" id="A0A149Q1X9"/>
<comment type="caution">
    <text evidence="2">The sequence shown here is derived from an EMBL/GenBank/DDBJ whole genome shotgun (WGS) entry which is preliminary data.</text>
</comment>
<evidence type="ECO:0008006" key="4">
    <source>
        <dbReference type="Google" id="ProtNLM"/>
    </source>
</evidence>
<name>A0A149Q1X9_9BURK</name>
<evidence type="ECO:0000313" key="2">
    <source>
        <dbReference type="EMBL" id="KXU91315.1"/>
    </source>
</evidence>
<reference evidence="2 3" key="1">
    <citation type="journal article" date="2015" name="Int. J. Syst. Evol. Microbiol.">
        <title>Burkholderia monticola sp. nov., isolated from mountain soil.</title>
        <authorList>
            <person name="Baek I."/>
            <person name="Seo B."/>
            <person name="Lee I."/>
            <person name="Yi H."/>
            <person name="Chun J."/>
        </authorList>
    </citation>
    <scope>NUCLEOTIDE SEQUENCE [LARGE SCALE GENOMIC DNA]</scope>
    <source>
        <strain evidence="2 3">JC2948</strain>
    </source>
</reference>
<dbReference type="STRING" id="1399968.CI15_01715"/>
<keyword evidence="3" id="KW-1185">Reference proteome</keyword>
<dbReference type="Proteomes" id="UP000075613">
    <property type="component" value="Unassembled WGS sequence"/>
</dbReference>
<protein>
    <recommendedName>
        <fullName evidence="4">Secreted protein</fullName>
    </recommendedName>
</protein>
<evidence type="ECO:0000313" key="3">
    <source>
        <dbReference type="Proteomes" id="UP000075613"/>
    </source>
</evidence>
<keyword evidence="1" id="KW-0732">Signal</keyword>
<dbReference type="EMBL" id="LRBG01000001">
    <property type="protein sequence ID" value="KXU91315.1"/>
    <property type="molecule type" value="Genomic_DNA"/>
</dbReference>
<sequence length="64" mass="6940">MMMNAHLVALVMMLISLSGSDRAQGCDGCGNSENDFLHYKTLKSMLWSNQCSTTRAASACKHAT</sequence>
<proteinExistence type="predicted"/>
<feature type="chain" id="PRO_5007551837" description="Secreted protein" evidence="1">
    <location>
        <begin position="24"/>
        <end position="64"/>
    </location>
</feature>
<accession>A0A149Q1X9</accession>
<gene>
    <name evidence="2" type="ORF">CI15_01715</name>
</gene>
<feature type="signal peptide" evidence="1">
    <location>
        <begin position="1"/>
        <end position="23"/>
    </location>
</feature>
<organism evidence="2 3">
    <name type="scientific">Paraburkholderia monticola</name>
    <dbReference type="NCBI Taxonomy" id="1399968"/>
    <lineage>
        <taxon>Bacteria</taxon>
        <taxon>Pseudomonadati</taxon>
        <taxon>Pseudomonadota</taxon>
        <taxon>Betaproteobacteria</taxon>
        <taxon>Burkholderiales</taxon>
        <taxon>Burkholderiaceae</taxon>
        <taxon>Paraburkholderia</taxon>
    </lineage>
</organism>